<gene>
    <name evidence="4" type="ORF">HF577_01580</name>
</gene>
<sequence>MIGDRESAEQDEGKSTWQDVSRARSALVSGAARGQGRSHAVRLAQEGADIIAFDVCRQLDTVHYPLATPEDLAETVKLVEELGRGIVAGEADVRDSAAVQALVDGGVREFGRLDVVCANAGIGGVVENTWSITEEEWEEMIAVDLTGVWKTVRAAVPAMVQAGTGGSIVITSSAAGLKGMPGAAHYVSAKHGLVGLMRTLANELAPYFIRVNSVHPTGVNTPMIVNEFMAQALSSADGSFNLQNALPVEMVEPVDVSNAIVWLASEEARYVTGVSLPVDAGFLQR</sequence>
<reference evidence="4 5" key="1">
    <citation type="submission" date="2020-04" db="EMBL/GenBank/DDBJ databases">
        <authorList>
            <person name="Klaysubun C."/>
            <person name="Duangmal K."/>
            <person name="Lipun K."/>
        </authorList>
    </citation>
    <scope>NUCLEOTIDE SEQUENCE [LARGE SCALE GENOMIC DNA]</scope>
    <source>
        <strain evidence="4 5">JCM 11839</strain>
    </source>
</reference>
<dbReference type="PRINTS" id="PR00080">
    <property type="entry name" value="SDRFAMILY"/>
</dbReference>
<dbReference type="NCBIfam" id="TIGR03971">
    <property type="entry name" value="SDR_subfam_1"/>
    <property type="match status" value="1"/>
</dbReference>
<dbReference type="Gene3D" id="3.40.50.720">
    <property type="entry name" value="NAD(P)-binding Rossmann-like Domain"/>
    <property type="match status" value="1"/>
</dbReference>
<evidence type="ECO:0000256" key="2">
    <source>
        <dbReference type="ARBA" id="ARBA00023002"/>
    </source>
</evidence>
<dbReference type="NCBIfam" id="NF009467">
    <property type="entry name" value="PRK12826.1-3"/>
    <property type="match status" value="1"/>
</dbReference>
<dbReference type="SUPFAM" id="SSF51735">
    <property type="entry name" value="NAD(P)-binding Rossmann-fold domains"/>
    <property type="match status" value="1"/>
</dbReference>
<dbReference type="PANTHER" id="PTHR24321:SF8">
    <property type="entry name" value="ESTRADIOL 17-BETA-DEHYDROGENASE 8-RELATED"/>
    <property type="match status" value="1"/>
</dbReference>
<evidence type="ECO:0000313" key="5">
    <source>
        <dbReference type="Proteomes" id="UP001296706"/>
    </source>
</evidence>
<comment type="similarity">
    <text evidence="1">Belongs to the short-chain dehydrogenases/reductases (SDR) family.</text>
</comment>
<proteinExistence type="inferred from homology"/>
<protein>
    <submittedName>
        <fullName evidence="4">Mycofactocin-coupled SDR family oxidoreductase</fullName>
    </submittedName>
</protein>
<organism evidence="4 5">
    <name type="scientific">Pseudonocardia xinjiangensis</name>
    <dbReference type="NCBI Taxonomy" id="75289"/>
    <lineage>
        <taxon>Bacteria</taxon>
        <taxon>Bacillati</taxon>
        <taxon>Actinomycetota</taxon>
        <taxon>Actinomycetes</taxon>
        <taxon>Pseudonocardiales</taxon>
        <taxon>Pseudonocardiaceae</taxon>
        <taxon>Pseudonocardia</taxon>
    </lineage>
</organism>
<dbReference type="PRINTS" id="PR00081">
    <property type="entry name" value="GDHRDH"/>
</dbReference>
<dbReference type="PROSITE" id="PS00061">
    <property type="entry name" value="ADH_SHORT"/>
    <property type="match status" value="1"/>
</dbReference>
<evidence type="ECO:0000256" key="3">
    <source>
        <dbReference type="ARBA" id="ARBA00023027"/>
    </source>
</evidence>
<evidence type="ECO:0000313" key="4">
    <source>
        <dbReference type="EMBL" id="NMH75800.1"/>
    </source>
</evidence>
<evidence type="ECO:0000256" key="1">
    <source>
        <dbReference type="ARBA" id="ARBA00006484"/>
    </source>
</evidence>
<dbReference type="InterPro" id="IPR023985">
    <property type="entry name" value="SDR_subfam_1"/>
</dbReference>
<comment type="caution">
    <text evidence="4">The sequence shown here is derived from an EMBL/GenBank/DDBJ whole genome shotgun (WGS) entry which is preliminary data.</text>
</comment>
<name>A0ABX1R9K5_9PSEU</name>
<dbReference type="Pfam" id="PF13561">
    <property type="entry name" value="adh_short_C2"/>
    <property type="match status" value="1"/>
</dbReference>
<dbReference type="InterPro" id="IPR020904">
    <property type="entry name" value="Sc_DH/Rdtase_CS"/>
</dbReference>
<dbReference type="EMBL" id="JAAXKY010000002">
    <property type="protein sequence ID" value="NMH75800.1"/>
    <property type="molecule type" value="Genomic_DNA"/>
</dbReference>
<dbReference type="InterPro" id="IPR036291">
    <property type="entry name" value="NAD(P)-bd_dom_sf"/>
</dbReference>
<dbReference type="PANTHER" id="PTHR24321">
    <property type="entry name" value="DEHYDROGENASES, SHORT CHAIN"/>
    <property type="match status" value="1"/>
</dbReference>
<keyword evidence="2" id="KW-0560">Oxidoreductase</keyword>
<keyword evidence="5" id="KW-1185">Reference proteome</keyword>
<keyword evidence="3" id="KW-0520">NAD</keyword>
<accession>A0ABX1R9K5</accession>
<dbReference type="Proteomes" id="UP001296706">
    <property type="component" value="Unassembled WGS sequence"/>
</dbReference>
<dbReference type="CDD" id="cd05233">
    <property type="entry name" value="SDR_c"/>
    <property type="match status" value="1"/>
</dbReference>
<dbReference type="InterPro" id="IPR002347">
    <property type="entry name" value="SDR_fam"/>
</dbReference>